<evidence type="ECO:0000259" key="9">
    <source>
        <dbReference type="Pfam" id="PF01743"/>
    </source>
</evidence>
<comment type="caution">
    <text evidence="12">The sequence shown here is derived from an EMBL/GenBank/DDBJ whole genome shotgun (WGS) entry which is preliminary data.</text>
</comment>
<evidence type="ECO:0000256" key="8">
    <source>
        <dbReference type="RuleBase" id="RU003953"/>
    </source>
</evidence>
<dbReference type="InterPro" id="IPR043519">
    <property type="entry name" value="NT_sf"/>
</dbReference>
<dbReference type="CDD" id="cd00077">
    <property type="entry name" value="HDc"/>
    <property type="match status" value="1"/>
</dbReference>
<dbReference type="Pfam" id="PF01743">
    <property type="entry name" value="PolyA_pol"/>
    <property type="match status" value="1"/>
</dbReference>
<dbReference type="Gene3D" id="3.30.460.10">
    <property type="entry name" value="Beta Polymerase, domain 2"/>
    <property type="match status" value="1"/>
</dbReference>
<organism evidence="12 13">
    <name type="scientific">Candidatus Anaerobutyricum stercoris</name>
    <dbReference type="NCBI Taxonomy" id="2838457"/>
    <lineage>
        <taxon>Bacteria</taxon>
        <taxon>Bacillati</taxon>
        <taxon>Bacillota</taxon>
        <taxon>Clostridia</taxon>
        <taxon>Lachnospirales</taxon>
        <taxon>Lachnospiraceae</taxon>
        <taxon>Anaerobutyricum</taxon>
    </lineage>
</organism>
<reference evidence="12" key="1">
    <citation type="journal article" date="2021" name="PeerJ">
        <title>Extensive microbial diversity within the chicken gut microbiome revealed by metagenomics and culture.</title>
        <authorList>
            <person name="Gilroy R."/>
            <person name="Ravi A."/>
            <person name="Getino M."/>
            <person name="Pursley I."/>
            <person name="Horton D.L."/>
            <person name="Alikhan N.F."/>
            <person name="Baker D."/>
            <person name="Gharbi K."/>
            <person name="Hall N."/>
            <person name="Watson M."/>
            <person name="Adriaenssens E.M."/>
            <person name="Foster-Nyarko E."/>
            <person name="Jarju S."/>
            <person name="Secka A."/>
            <person name="Antonio M."/>
            <person name="Oren A."/>
            <person name="Chaudhuri R.R."/>
            <person name="La Ragione R."/>
            <person name="Hildebrand F."/>
            <person name="Pallen M.J."/>
        </authorList>
    </citation>
    <scope>NUCLEOTIDE SEQUENCE</scope>
    <source>
        <strain evidence="12">CHK179-28034</strain>
    </source>
</reference>
<accession>A0A9D2J812</accession>
<dbReference type="CDD" id="cd05398">
    <property type="entry name" value="NT_ClassII-CCAase"/>
    <property type="match status" value="1"/>
</dbReference>
<keyword evidence="7" id="KW-0460">Magnesium</keyword>
<dbReference type="GO" id="GO:0000049">
    <property type="term" value="F:tRNA binding"/>
    <property type="evidence" value="ECO:0007669"/>
    <property type="project" value="TreeGrafter"/>
</dbReference>
<reference evidence="12" key="2">
    <citation type="submission" date="2021-04" db="EMBL/GenBank/DDBJ databases">
        <authorList>
            <person name="Gilroy R."/>
        </authorList>
    </citation>
    <scope>NUCLEOTIDE SEQUENCE</scope>
    <source>
        <strain evidence="12">CHK179-28034</strain>
    </source>
</reference>
<evidence type="ECO:0000256" key="2">
    <source>
        <dbReference type="ARBA" id="ARBA00022679"/>
    </source>
</evidence>
<dbReference type="EMBL" id="DXBR01000040">
    <property type="protein sequence ID" value="HIZ39039.1"/>
    <property type="molecule type" value="Genomic_DNA"/>
</dbReference>
<dbReference type="Gene3D" id="1.10.3090.10">
    <property type="entry name" value="cca-adding enzyme, domain 2"/>
    <property type="match status" value="1"/>
</dbReference>
<feature type="domain" description="Poly A polymerase head" evidence="9">
    <location>
        <begin position="23"/>
        <end position="143"/>
    </location>
</feature>
<gene>
    <name evidence="12" type="ORF">H9968_03805</name>
</gene>
<evidence type="ECO:0000259" key="10">
    <source>
        <dbReference type="Pfam" id="PF01966"/>
    </source>
</evidence>
<keyword evidence="6" id="KW-0547">Nucleotide-binding</keyword>
<dbReference type="Gene3D" id="1.10.246.80">
    <property type="match status" value="1"/>
</dbReference>
<dbReference type="EC" id="2.7.7.72" evidence="12"/>
<dbReference type="InterPro" id="IPR050264">
    <property type="entry name" value="Bact_CCA-adding_enz_type3_sf"/>
</dbReference>
<comment type="cofactor">
    <cofactor evidence="1">
        <name>Mg(2+)</name>
        <dbReference type="ChEBI" id="CHEBI:18420"/>
    </cofactor>
</comment>
<keyword evidence="2 8" id="KW-0808">Transferase</keyword>
<keyword evidence="8" id="KW-0694">RNA-binding</keyword>
<dbReference type="Pfam" id="PF12627">
    <property type="entry name" value="PolyA_pol_RNAbd"/>
    <property type="match status" value="1"/>
</dbReference>
<sequence>MKLYIPKQAASIIQTLSSHGYEAFVVGGCVRDSILGKTPSDWDITTSARPEQVKALFAKTIDTGIKHGTVTVMMDKVGYEVTTYRIDGTYEDHRRPNDVTFTTSLREDLMRRDFTINAMAYNDADGLIDLFGGMDDLENKVIRCVGQAKDRFEEDALRMLRAVRFAGQLNFRIEHSTREAIAACCENIRDVSAERIQMELLKLLISGHPEILKEAYSTGLTAVFFPEFDRMMDTAQRNPHHCYSVGEHTLHAVRTIEPNPVLRLTMLLHDVGKPATKTTDEYGIDHFYNHYKVGADMSKEILKRLKFDNKTIQIVCQLISHHDIRFKDPKTNGRRHVRKVMHSIGPTLFPYLLKVMEADVRSQSDYYQAEKLAILKETWEAYEEILKDQDCLSLKDLKINGNQLKALGIREGKVIGAILNTLLSMVLEHPELNEYSYLKELALKIYRQLR</sequence>
<dbReference type="InterPro" id="IPR006675">
    <property type="entry name" value="HDIG_dom"/>
</dbReference>
<keyword evidence="5" id="KW-0479">Metal-binding</keyword>
<dbReference type="SUPFAM" id="SSF81891">
    <property type="entry name" value="Poly A polymerase C-terminal region-like"/>
    <property type="match status" value="1"/>
</dbReference>
<dbReference type="GO" id="GO:0004810">
    <property type="term" value="F:CCA tRNA nucleotidyltransferase activity"/>
    <property type="evidence" value="ECO:0007669"/>
    <property type="project" value="UniProtKB-EC"/>
</dbReference>
<dbReference type="GO" id="GO:0008033">
    <property type="term" value="P:tRNA processing"/>
    <property type="evidence" value="ECO:0007669"/>
    <property type="project" value="UniProtKB-KW"/>
</dbReference>
<dbReference type="GO" id="GO:0046872">
    <property type="term" value="F:metal ion binding"/>
    <property type="evidence" value="ECO:0007669"/>
    <property type="project" value="UniProtKB-KW"/>
</dbReference>
<dbReference type="InterPro" id="IPR002646">
    <property type="entry name" value="PolA_pol_head_dom"/>
</dbReference>
<dbReference type="GO" id="GO:0000166">
    <property type="term" value="F:nucleotide binding"/>
    <property type="evidence" value="ECO:0007669"/>
    <property type="project" value="UniProtKB-KW"/>
</dbReference>
<protein>
    <submittedName>
        <fullName evidence="12">CCA tRNA nucleotidyltransferase</fullName>
        <ecNumber evidence="12">2.7.7.72</ecNumber>
    </submittedName>
</protein>
<dbReference type="NCBIfam" id="NF009814">
    <property type="entry name" value="PRK13299.1"/>
    <property type="match status" value="1"/>
</dbReference>
<dbReference type="NCBIfam" id="TIGR00277">
    <property type="entry name" value="HDIG"/>
    <property type="match status" value="1"/>
</dbReference>
<dbReference type="Pfam" id="PF01966">
    <property type="entry name" value="HD"/>
    <property type="match status" value="1"/>
</dbReference>
<dbReference type="AlphaFoldDB" id="A0A9D2J812"/>
<dbReference type="Proteomes" id="UP000824049">
    <property type="component" value="Unassembled WGS sequence"/>
</dbReference>
<evidence type="ECO:0000313" key="12">
    <source>
        <dbReference type="EMBL" id="HIZ39039.1"/>
    </source>
</evidence>
<feature type="domain" description="tRNA nucleotidyltransferase/poly(A) polymerase RNA and SrmB- binding" evidence="11">
    <location>
        <begin position="170"/>
        <end position="231"/>
    </location>
</feature>
<comment type="similarity">
    <text evidence="8">Belongs to the tRNA nucleotidyltransferase/poly(A) polymerase family.</text>
</comment>
<name>A0A9D2J812_9FIRM</name>
<evidence type="ECO:0000256" key="3">
    <source>
        <dbReference type="ARBA" id="ARBA00022694"/>
    </source>
</evidence>
<dbReference type="InterPro" id="IPR032828">
    <property type="entry name" value="PolyA_RNA-bd"/>
</dbReference>
<evidence type="ECO:0000256" key="1">
    <source>
        <dbReference type="ARBA" id="ARBA00001946"/>
    </source>
</evidence>
<evidence type="ECO:0000256" key="6">
    <source>
        <dbReference type="ARBA" id="ARBA00022741"/>
    </source>
</evidence>
<dbReference type="SUPFAM" id="SSF81301">
    <property type="entry name" value="Nucleotidyltransferase"/>
    <property type="match status" value="1"/>
</dbReference>
<evidence type="ECO:0000256" key="4">
    <source>
        <dbReference type="ARBA" id="ARBA00022695"/>
    </source>
</evidence>
<dbReference type="PANTHER" id="PTHR46173:SF1">
    <property type="entry name" value="CCA TRNA NUCLEOTIDYLTRANSFERASE 1, MITOCHONDRIAL"/>
    <property type="match status" value="1"/>
</dbReference>
<keyword evidence="4 12" id="KW-0548">Nucleotidyltransferase</keyword>
<evidence type="ECO:0000313" key="13">
    <source>
        <dbReference type="Proteomes" id="UP000824049"/>
    </source>
</evidence>
<feature type="domain" description="HD" evidence="10">
    <location>
        <begin position="241"/>
        <end position="327"/>
    </location>
</feature>
<dbReference type="PANTHER" id="PTHR46173">
    <property type="entry name" value="CCA TRNA NUCLEOTIDYLTRANSFERASE 1, MITOCHONDRIAL"/>
    <property type="match status" value="1"/>
</dbReference>
<dbReference type="InterPro" id="IPR003607">
    <property type="entry name" value="HD/PDEase_dom"/>
</dbReference>
<proteinExistence type="inferred from homology"/>
<keyword evidence="3" id="KW-0819">tRNA processing</keyword>
<evidence type="ECO:0000259" key="11">
    <source>
        <dbReference type="Pfam" id="PF12627"/>
    </source>
</evidence>
<evidence type="ECO:0000256" key="5">
    <source>
        <dbReference type="ARBA" id="ARBA00022723"/>
    </source>
</evidence>
<dbReference type="InterPro" id="IPR006674">
    <property type="entry name" value="HD_domain"/>
</dbReference>
<evidence type="ECO:0000256" key="7">
    <source>
        <dbReference type="ARBA" id="ARBA00022842"/>
    </source>
</evidence>